<comment type="similarity">
    <text evidence="1">Belongs to the NmrA-type oxidoreductase family.</text>
</comment>
<dbReference type="OrthoDB" id="4119967at2759"/>
<dbReference type="PANTHER" id="PTHR42748:SF7">
    <property type="entry name" value="NMRA LIKE REDOX SENSOR 1-RELATED"/>
    <property type="match status" value="1"/>
</dbReference>
<dbReference type="AlphaFoldDB" id="A0A0D2BMJ0"/>
<dbReference type="InterPro" id="IPR008030">
    <property type="entry name" value="NmrA-like"/>
</dbReference>
<reference evidence="4 5" key="1">
    <citation type="submission" date="2015-01" db="EMBL/GenBank/DDBJ databases">
        <title>The Genome Sequence of Exophiala spinifera CBS89968.</title>
        <authorList>
            <consortium name="The Broad Institute Genomics Platform"/>
            <person name="Cuomo C."/>
            <person name="de Hoog S."/>
            <person name="Gorbushina A."/>
            <person name="Stielow B."/>
            <person name="Teixiera M."/>
            <person name="Abouelleil A."/>
            <person name="Chapman S.B."/>
            <person name="Priest M."/>
            <person name="Young S.K."/>
            <person name="Wortman J."/>
            <person name="Nusbaum C."/>
            <person name="Birren B."/>
        </authorList>
    </citation>
    <scope>NUCLEOTIDE SEQUENCE [LARGE SCALE GENOMIC DNA]</scope>
    <source>
        <strain evidence="4 5">CBS 89968</strain>
    </source>
</reference>
<dbReference type="EMBL" id="KN847492">
    <property type="protein sequence ID" value="KIW19805.1"/>
    <property type="molecule type" value="Genomic_DNA"/>
</dbReference>
<dbReference type="SUPFAM" id="SSF51735">
    <property type="entry name" value="NAD(P)-binding Rossmann-fold domains"/>
    <property type="match status" value="1"/>
</dbReference>
<sequence>MSPPSVTVLVTGANGVQGGYVIRELLKLAPAHPETSLTIHALVRDASSSASQALLALDPAKIKMFQGNFDDTESLSRAAAGCTNAFVNPSPVFTDPTGEGRHGLNVLSASMGAGIKHVILASVYGIEPRKDLPDLESIPFFKAYFTNKSTIAETVRHPPAGSAPEGYTYTILEPASFLTNYILPVSQMMYPTLTAEQPTLTVVFPPTLRMSHLDPADIGRFAARSIYADRDEFERLFANKTIPLSSANLTISDIADALTRAVGHRKTVSVSYMSREEAEAVKDTNLFVAAQLFLSDHPHLVDLEKVRSYGIELGSVDGFFEREKETVERTLAL</sequence>
<evidence type="ECO:0000259" key="3">
    <source>
        <dbReference type="Pfam" id="PF05368"/>
    </source>
</evidence>
<name>A0A0D2BMJ0_9EURO</name>
<dbReference type="PANTHER" id="PTHR42748">
    <property type="entry name" value="NITROGEN METABOLITE REPRESSION PROTEIN NMRA FAMILY MEMBER"/>
    <property type="match status" value="1"/>
</dbReference>
<protein>
    <recommendedName>
        <fullName evidence="3">NmrA-like domain-containing protein</fullName>
    </recommendedName>
</protein>
<evidence type="ECO:0000256" key="1">
    <source>
        <dbReference type="ARBA" id="ARBA00006328"/>
    </source>
</evidence>
<keyword evidence="5" id="KW-1185">Reference proteome</keyword>
<dbReference type="HOGENOM" id="CLU_007383_8_4_1"/>
<keyword evidence="2" id="KW-0521">NADP</keyword>
<dbReference type="Pfam" id="PF05368">
    <property type="entry name" value="NmrA"/>
    <property type="match status" value="1"/>
</dbReference>
<dbReference type="InterPro" id="IPR036291">
    <property type="entry name" value="NAD(P)-bd_dom_sf"/>
</dbReference>
<evidence type="ECO:0000313" key="5">
    <source>
        <dbReference type="Proteomes" id="UP000053328"/>
    </source>
</evidence>
<dbReference type="RefSeq" id="XP_016240021.1">
    <property type="nucleotide sequence ID" value="XM_016374745.1"/>
</dbReference>
<dbReference type="Proteomes" id="UP000053328">
    <property type="component" value="Unassembled WGS sequence"/>
</dbReference>
<dbReference type="VEuPathDB" id="FungiDB:PV08_00380"/>
<feature type="domain" description="NmrA-like" evidence="3">
    <location>
        <begin position="7"/>
        <end position="271"/>
    </location>
</feature>
<dbReference type="Gene3D" id="3.40.50.720">
    <property type="entry name" value="NAD(P)-binding Rossmann-like Domain"/>
    <property type="match status" value="1"/>
</dbReference>
<accession>A0A0D2BMJ0</accession>
<evidence type="ECO:0000256" key="2">
    <source>
        <dbReference type="ARBA" id="ARBA00022857"/>
    </source>
</evidence>
<evidence type="ECO:0000313" key="4">
    <source>
        <dbReference type="EMBL" id="KIW19805.1"/>
    </source>
</evidence>
<organism evidence="4 5">
    <name type="scientific">Exophiala spinifera</name>
    <dbReference type="NCBI Taxonomy" id="91928"/>
    <lineage>
        <taxon>Eukaryota</taxon>
        <taxon>Fungi</taxon>
        <taxon>Dikarya</taxon>
        <taxon>Ascomycota</taxon>
        <taxon>Pezizomycotina</taxon>
        <taxon>Eurotiomycetes</taxon>
        <taxon>Chaetothyriomycetidae</taxon>
        <taxon>Chaetothyriales</taxon>
        <taxon>Herpotrichiellaceae</taxon>
        <taxon>Exophiala</taxon>
    </lineage>
</organism>
<gene>
    <name evidence="4" type="ORF">PV08_00380</name>
</gene>
<dbReference type="GeneID" id="27327463"/>
<dbReference type="STRING" id="91928.A0A0D2BMJ0"/>
<dbReference type="InterPro" id="IPR051164">
    <property type="entry name" value="NmrA-like_oxidored"/>
</dbReference>
<proteinExistence type="inferred from homology"/>